<accession>A0A9E7APV4</accession>
<dbReference type="Proteomes" id="UP000831562">
    <property type="component" value="Chromosome"/>
</dbReference>
<evidence type="ECO:0000313" key="1">
    <source>
        <dbReference type="EMBL" id="UQF78412.1"/>
    </source>
</evidence>
<protein>
    <submittedName>
        <fullName evidence="1">Uncharacterized protein</fullName>
    </submittedName>
</protein>
<organism evidence="1 2">
    <name type="scientific">Lancefieldella parvula</name>
    <dbReference type="NCBI Taxonomy" id="1382"/>
    <lineage>
        <taxon>Bacteria</taxon>
        <taxon>Bacillati</taxon>
        <taxon>Actinomycetota</taxon>
        <taxon>Coriobacteriia</taxon>
        <taxon>Coriobacteriales</taxon>
        <taxon>Atopobiaceae</taxon>
        <taxon>Lancefieldella</taxon>
    </lineage>
</organism>
<proteinExistence type="predicted"/>
<name>A0A9E7APV4_9ACTN</name>
<evidence type="ECO:0000313" key="2">
    <source>
        <dbReference type="Proteomes" id="UP000831562"/>
    </source>
</evidence>
<reference evidence="1" key="1">
    <citation type="submission" date="2022-05" db="EMBL/GenBank/DDBJ databases">
        <title>Using nanopore sequencing to obtain complete genomes from saliva samples.</title>
        <authorList>
            <person name="Baker J.L."/>
        </authorList>
    </citation>
    <scope>NUCLEOTIDE SEQUENCE</scope>
    <source>
        <strain evidence="1">JCVI-JB-Lp32</strain>
    </source>
</reference>
<dbReference type="EMBL" id="CP097092">
    <property type="protein sequence ID" value="UQF78412.1"/>
    <property type="molecule type" value="Genomic_DNA"/>
</dbReference>
<sequence>MQTLHETELTYTQDHKLDLNGMARTLLEDLVNTVMVEQVEELGCVRNGYRERKLVTKQAMLRLVGAVCIDQNEEWFVATHFMDKHSLLFEEAPKRESCTQETIDHLLQVIDSDFKVCKEVA</sequence>
<gene>
    <name evidence="1" type="ORF">M3I19_01575</name>
</gene>
<dbReference type="AlphaFoldDB" id="A0A9E7APV4"/>